<feature type="compositionally biased region" description="Low complexity" evidence="1">
    <location>
        <begin position="698"/>
        <end position="724"/>
    </location>
</feature>
<feature type="compositionally biased region" description="Polar residues" evidence="1">
    <location>
        <begin position="109"/>
        <end position="125"/>
    </location>
</feature>
<feature type="compositionally biased region" description="Polar residues" evidence="1">
    <location>
        <begin position="840"/>
        <end position="852"/>
    </location>
</feature>
<reference evidence="3" key="1">
    <citation type="journal article" date="2014" name="Proc. Natl. Acad. Sci. U.S.A.">
        <title>Extensive sampling of basidiomycete genomes demonstrates inadequacy of the white-rot/brown-rot paradigm for wood decay fungi.</title>
        <authorList>
            <person name="Riley R."/>
            <person name="Salamov A.A."/>
            <person name="Brown D.W."/>
            <person name="Nagy L.G."/>
            <person name="Floudas D."/>
            <person name="Held B.W."/>
            <person name="Levasseur A."/>
            <person name="Lombard V."/>
            <person name="Morin E."/>
            <person name="Otillar R."/>
            <person name="Lindquist E.A."/>
            <person name="Sun H."/>
            <person name="LaButti K.M."/>
            <person name="Schmutz J."/>
            <person name="Jabbour D."/>
            <person name="Luo H."/>
            <person name="Baker S.E."/>
            <person name="Pisabarro A.G."/>
            <person name="Walton J.D."/>
            <person name="Blanchette R.A."/>
            <person name="Henrissat B."/>
            <person name="Martin F."/>
            <person name="Cullen D."/>
            <person name="Hibbett D.S."/>
            <person name="Grigoriev I.V."/>
        </authorList>
    </citation>
    <scope>NUCLEOTIDE SEQUENCE [LARGE SCALE GENOMIC DNA]</scope>
    <source>
        <strain evidence="3">MUCL 33604</strain>
    </source>
</reference>
<feature type="compositionally biased region" description="Low complexity" evidence="1">
    <location>
        <begin position="67"/>
        <end position="78"/>
    </location>
</feature>
<gene>
    <name evidence="2" type="ORF">JAAARDRAFT_52975</name>
</gene>
<feature type="region of interest" description="Disordered" evidence="1">
    <location>
        <begin position="794"/>
        <end position="877"/>
    </location>
</feature>
<organism evidence="2 3">
    <name type="scientific">Jaapia argillacea MUCL 33604</name>
    <dbReference type="NCBI Taxonomy" id="933084"/>
    <lineage>
        <taxon>Eukaryota</taxon>
        <taxon>Fungi</taxon>
        <taxon>Dikarya</taxon>
        <taxon>Basidiomycota</taxon>
        <taxon>Agaricomycotina</taxon>
        <taxon>Agaricomycetes</taxon>
        <taxon>Agaricomycetidae</taxon>
        <taxon>Jaapiales</taxon>
        <taxon>Jaapiaceae</taxon>
        <taxon>Jaapia</taxon>
    </lineage>
</organism>
<dbReference type="Proteomes" id="UP000027265">
    <property type="component" value="Unassembled WGS sequence"/>
</dbReference>
<feature type="region of interest" description="Disordered" evidence="1">
    <location>
        <begin position="33"/>
        <end position="274"/>
    </location>
</feature>
<feature type="compositionally biased region" description="Polar residues" evidence="1">
    <location>
        <begin position="548"/>
        <end position="560"/>
    </location>
</feature>
<proteinExistence type="predicted"/>
<evidence type="ECO:0000313" key="2">
    <source>
        <dbReference type="EMBL" id="KDQ65058.1"/>
    </source>
</evidence>
<sequence>MIHLDRNHHHLSPKSNLILQNDPLSWSQISRDDKHFQPLSTDKSLIHSNAVSPEPPTNGPITPADGSDPTLPATSPSSPLDPPTDPADNPQPQSTAPQPLDDDHASPLANASRSSTPLSELSTAPDQDDPTPENHSNVMPEEDGTSKSEEGPSADRDIAESGAVNPPTEMENRMAVGNVADSQARSPSPPKGSTIGPSSSQRPSDSTEPSPHSQHTTPEYPPPSDQHSTSTERGSQRVVAEERAPSRASNSSSASSKPPPQTNGPVATSPTAGHGAESKVMTILELNSELLKVSLEFQARGVAIADQRFAQYAQRLESNLRWLAAAHDQSGKANAVISLPSMQPPPPVEFLPMDRIQQLYGQLPTVFARDLARRQQHAAAMSHANSMSPPAAPSLKRDRAEDGRSSTDPSSKRRDTGEGKASSVPPSGSMLPPQIPPMSSSSTPNPSQQNHHRHIAPASATSPPRSHHSQSASPVVRPSSIRPSSSPTAMSPEEQRARQMHQQMRNSMQQQQQQQQQQHNLQQGVQQHQQPHPGGGMGHMSPRLTGPQAPQISRAPSLQNMPGAPTSLPGGPPPSNPTNPTNPNPAANLNPAQLATMQGFGPSAMQNYQILQNPSHPFMLYLVNAVPNFAQLTIQQQLQKMHQVQTVMMARQQQNQQAASGRPGAPMMGFGQAPNMSQQQALAGANMSGSSQFPGMNAASPASQQASAMSQHAQASQAGSSQFAPNAGMSHMAPGGSSGPTPQQPAGMTALNMNQLTPQQRQYLLMKQQEAMRSGGNSTINPAMMNAQMYAATQAAMRQGQASSSPHSADGRSPMLGAGESQSFPALRSNPSTIPGIARSNRSPSDNAQSPMTPRVPMRVPSAQQMHAQQSQSQDEYHRALLQAQQQAAARSGYINPQQLGQAGWPQQMAMAINQSQVQGHQGSYGMSPPGSAGPGGPSPTGINPSQTWSQNANHYPYAGSPSASAQQGRAPTPVRGASATPVPHGSPSGEQNGQEGFDLFNWG</sequence>
<accession>A0A067QDB6</accession>
<feature type="compositionally biased region" description="Low complexity" evidence="1">
    <location>
        <begin position="471"/>
        <end position="487"/>
    </location>
</feature>
<dbReference type="OrthoDB" id="2530523at2759"/>
<protein>
    <submittedName>
        <fullName evidence="2">Uncharacterized protein</fullName>
    </submittedName>
</protein>
<feature type="compositionally biased region" description="Low complexity" evidence="1">
    <location>
        <begin position="377"/>
        <end position="389"/>
    </location>
</feature>
<feature type="compositionally biased region" description="Low complexity" evidence="1">
    <location>
        <begin position="246"/>
        <end position="256"/>
    </location>
</feature>
<feature type="compositionally biased region" description="Basic and acidic residues" evidence="1">
    <location>
        <begin position="144"/>
        <end position="159"/>
    </location>
</feature>
<evidence type="ECO:0000313" key="3">
    <source>
        <dbReference type="Proteomes" id="UP000027265"/>
    </source>
</evidence>
<feature type="compositionally biased region" description="Low complexity" evidence="1">
    <location>
        <begin position="862"/>
        <end position="877"/>
    </location>
</feature>
<feature type="compositionally biased region" description="Low complexity" evidence="1">
    <location>
        <begin position="733"/>
        <end position="747"/>
    </location>
</feature>
<feature type="compositionally biased region" description="Polar residues" evidence="1">
    <location>
        <begin position="38"/>
        <end position="51"/>
    </location>
</feature>
<feature type="compositionally biased region" description="Pro residues" evidence="1">
    <location>
        <begin position="570"/>
        <end position="583"/>
    </location>
</feature>
<feature type="compositionally biased region" description="Polar residues" evidence="1">
    <location>
        <begin position="195"/>
        <end position="217"/>
    </location>
</feature>
<feature type="compositionally biased region" description="Low complexity" evidence="1">
    <location>
        <begin position="437"/>
        <end position="447"/>
    </location>
</feature>
<feature type="compositionally biased region" description="Polar residues" evidence="1">
    <location>
        <begin position="820"/>
        <end position="833"/>
    </location>
</feature>
<feature type="compositionally biased region" description="Basic and acidic residues" evidence="1">
    <location>
        <begin position="395"/>
        <end position="418"/>
    </location>
</feature>
<feature type="compositionally biased region" description="Polar residues" evidence="1">
    <location>
        <begin position="674"/>
        <end position="694"/>
    </location>
</feature>
<keyword evidence="3" id="KW-1185">Reference proteome</keyword>
<feature type="compositionally biased region" description="Low complexity" evidence="1">
    <location>
        <begin position="500"/>
        <end position="532"/>
    </location>
</feature>
<dbReference type="STRING" id="933084.A0A067QDB6"/>
<dbReference type="InParanoid" id="A0A067QDB6"/>
<dbReference type="HOGENOM" id="CLU_007668_0_0_1"/>
<feature type="region of interest" description="Disordered" evidence="1">
    <location>
        <begin position="917"/>
        <end position="1004"/>
    </location>
</feature>
<feature type="region of interest" description="Disordered" evidence="1">
    <location>
        <begin position="377"/>
        <end position="590"/>
    </location>
</feature>
<evidence type="ECO:0000256" key="1">
    <source>
        <dbReference type="SAM" id="MobiDB-lite"/>
    </source>
</evidence>
<feature type="compositionally biased region" description="Polar residues" evidence="1">
    <location>
        <begin position="943"/>
        <end position="954"/>
    </location>
</feature>
<feature type="region of interest" description="Disordered" evidence="1">
    <location>
        <begin position="652"/>
        <end position="748"/>
    </location>
</feature>
<name>A0A067QDB6_9AGAM</name>
<dbReference type="AlphaFoldDB" id="A0A067QDB6"/>
<dbReference type="EMBL" id="KL197709">
    <property type="protein sequence ID" value="KDQ65058.1"/>
    <property type="molecule type" value="Genomic_DNA"/>
</dbReference>